<keyword evidence="5" id="KW-1185">Reference proteome</keyword>
<evidence type="ECO:0000313" key="4">
    <source>
        <dbReference type="EMBL" id="MFC5864347.1"/>
    </source>
</evidence>
<comment type="caution">
    <text evidence="4">The sequence shown here is derived from an EMBL/GenBank/DDBJ whole genome shotgun (WGS) entry which is preliminary data.</text>
</comment>
<dbReference type="Gene3D" id="2.10.260.10">
    <property type="match status" value="1"/>
</dbReference>
<gene>
    <name evidence="4" type="ORF">ACFPT7_18725</name>
</gene>
<feature type="compositionally biased region" description="Basic and acidic residues" evidence="2">
    <location>
        <begin position="78"/>
        <end position="93"/>
    </location>
</feature>
<dbReference type="InterPro" id="IPR007159">
    <property type="entry name" value="SpoVT-AbrB_dom"/>
</dbReference>
<dbReference type="RefSeq" id="WP_263342082.1">
    <property type="nucleotide sequence ID" value="NZ_JAGSYH010000009.1"/>
</dbReference>
<feature type="region of interest" description="Disordered" evidence="2">
    <location>
        <begin position="78"/>
        <end position="107"/>
    </location>
</feature>
<name>A0ABW1EKT2_9BACT</name>
<evidence type="ECO:0000259" key="3">
    <source>
        <dbReference type="PROSITE" id="PS51740"/>
    </source>
</evidence>
<dbReference type="PROSITE" id="PS51740">
    <property type="entry name" value="SPOVT_ABRB"/>
    <property type="match status" value="1"/>
</dbReference>
<keyword evidence="1" id="KW-0238">DNA-binding</keyword>
<evidence type="ECO:0000313" key="5">
    <source>
        <dbReference type="Proteomes" id="UP001596091"/>
    </source>
</evidence>
<organism evidence="4 5">
    <name type="scientific">Acidicapsa dinghuensis</name>
    <dbReference type="NCBI Taxonomy" id="2218256"/>
    <lineage>
        <taxon>Bacteria</taxon>
        <taxon>Pseudomonadati</taxon>
        <taxon>Acidobacteriota</taxon>
        <taxon>Terriglobia</taxon>
        <taxon>Terriglobales</taxon>
        <taxon>Acidobacteriaceae</taxon>
        <taxon>Acidicapsa</taxon>
    </lineage>
</organism>
<evidence type="ECO:0000256" key="2">
    <source>
        <dbReference type="SAM" id="MobiDB-lite"/>
    </source>
</evidence>
<sequence>MLYIYAIQQGAAMMQKARVFMSGRSQHVTIPREFRFHSSEVAIRRDAVSGDVILSEVPALEDVFTALDAARLPDEFLNEADRDRQEPQERPELDALFAVRDSGRTKQ</sequence>
<protein>
    <submittedName>
        <fullName evidence="4">Antitoxin</fullName>
    </submittedName>
</protein>
<proteinExistence type="predicted"/>
<dbReference type="EMBL" id="JBHSPH010000009">
    <property type="protein sequence ID" value="MFC5864347.1"/>
    <property type="molecule type" value="Genomic_DNA"/>
</dbReference>
<reference evidence="5" key="1">
    <citation type="journal article" date="2019" name="Int. J. Syst. Evol. Microbiol.">
        <title>The Global Catalogue of Microorganisms (GCM) 10K type strain sequencing project: providing services to taxonomists for standard genome sequencing and annotation.</title>
        <authorList>
            <consortium name="The Broad Institute Genomics Platform"/>
            <consortium name="The Broad Institute Genome Sequencing Center for Infectious Disease"/>
            <person name="Wu L."/>
            <person name="Ma J."/>
        </authorList>
    </citation>
    <scope>NUCLEOTIDE SEQUENCE [LARGE SCALE GENOMIC DNA]</scope>
    <source>
        <strain evidence="5">JCM 4087</strain>
    </source>
</reference>
<dbReference type="Proteomes" id="UP001596091">
    <property type="component" value="Unassembled WGS sequence"/>
</dbReference>
<feature type="domain" description="SpoVT-AbrB" evidence="3">
    <location>
        <begin position="17"/>
        <end position="59"/>
    </location>
</feature>
<evidence type="ECO:0000256" key="1">
    <source>
        <dbReference type="PROSITE-ProRule" id="PRU01076"/>
    </source>
</evidence>
<accession>A0ABW1EKT2</accession>